<dbReference type="EMBL" id="BCWF01000010">
    <property type="protein sequence ID" value="GAT21185.1"/>
    <property type="molecule type" value="Genomic_DNA"/>
</dbReference>
<gene>
    <name evidence="2" type="ORF">RIB2604_01000720</name>
</gene>
<comment type="caution">
    <text evidence="2">The sequence shown here is derived from an EMBL/GenBank/DDBJ whole genome shotgun (WGS) entry which is preliminary data.</text>
</comment>
<reference evidence="2 3" key="1">
    <citation type="journal article" date="2016" name="DNA Res.">
        <title>Genome sequence of Aspergillus luchuensis NBRC 4314.</title>
        <authorList>
            <person name="Yamada O."/>
            <person name="Machida M."/>
            <person name="Hosoyama A."/>
            <person name="Goto M."/>
            <person name="Takahashi T."/>
            <person name="Futagami T."/>
            <person name="Yamagata Y."/>
            <person name="Takeuchi M."/>
            <person name="Kobayashi T."/>
            <person name="Koike H."/>
            <person name="Abe K."/>
            <person name="Asai K."/>
            <person name="Arita M."/>
            <person name="Fujita N."/>
            <person name="Fukuda K."/>
            <person name="Higa K."/>
            <person name="Horikawa H."/>
            <person name="Ishikawa T."/>
            <person name="Jinno K."/>
            <person name="Kato Y."/>
            <person name="Kirimura K."/>
            <person name="Mizutani O."/>
            <person name="Nakasone K."/>
            <person name="Sano M."/>
            <person name="Shiraishi Y."/>
            <person name="Tsukahara M."/>
            <person name="Gomi K."/>
        </authorList>
    </citation>
    <scope>NUCLEOTIDE SEQUENCE [LARGE SCALE GENOMIC DNA]</scope>
    <source>
        <strain evidence="2 3">RIB 2604</strain>
    </source>
</reference>
<organism evidence="2 3">
    <name type="scientific">Aspergillus kawachii</name>
    <name type="common">White koji mold</name>
    <name type="synonym">Aspergillus awamori var. kawachi</name>
    <dbReference type="NCBI Taxonomy" id="1069201"/>
    <lineage>
        <taxon>Eukaryota</taxon>
        <taxon>Fungi</taxon>
        <taxon>Dikarya</taxon>
        <taxon>Ascomycota</taxon>
        <taxon>Pezizomycotina</taxon>
        <taxon>Eurotiomycetes</taxon>
        <taxon>Eurotiomycetidae</taxon>
        <taxon>Eurotiales</taxon>
        <taxon>Aspergillaceae</taxon>
        <taxon>Aspergillus</taxon>
        <taxon>Aspergillus subgen. Circumdati</taxon>
    </lineage>
</organism>
<evidence type="ECO:0000256" key="1">
    <source>
        <dbReference type="SAM" id="MobiDB-lite"/>
    </source>
</evidence>
<proteinExistence type="predicted"/>
<evidence type="ECO:0000313" key="2">
    <source>
        <dbReference type="EMBL" id="GAT21185.1"/>
    </source>
</evidence>
<name>A0A146F502_ASPKA</name>
<feature type="region of interest" description="Disordered" evidence="1">
    <location>
        <begin position="105"/>
        <end position="138"/>
    </location>
</feature>
<evidence type="ECO:0000313" key="3">
    <source>
        <dbReference type="Proteomes" id="UP000075230"/>
    </source>
</evidence>
<accession>A0A146F502</accession>
<feature type="compositionally biased region" description="Acidic residues" evidence="1">
    <location>
        <begin position="129"/>
        <end position="138"/>
    </location>
</feature>
<protein>
    <submittedName>
        <fullName evidence="2">Oxidoreductase, 2OG-Fe(II) oxygenase family</fullName>
    </submittedName>
</protein>
<dbReference type="AlphaFoldDB" id="A0A146F502"/>
<sequence>MSRIAHLVPTQDIKVLWASAWSEVSRLRRRKGPRSQGTPQVRKFETEDLQSLAARSKSSRFLYSGGVILKVWCGETIQVAHPYRSTMVLAAGIPTAIWTRGLAASTAHDGSGGEKAKKAPTYAHSPEAGAEESPVDLK</sequence>
<dbReference type="Proteomes" id="UP000075230">
    <property type="component" value="Unassembled WGS sequence"/>
</dbReference>
<reference evidence="3" key="2">
    <citation type="submission" date="2016-02" db="EMBL/GenBank/DDBJ databases">
        <title>Genome sequencing of Aspergillus luchuensis NBRC 4314.</title>
        <authorList>
            <person name="Yamada O."/>
        </authorList>
    </citation>
    <scope>NUCLEOTIDE SEQUENCE [LARGE SCALE GENOMIC DNA]</scope>
    <source>
        <strain evidence="3">RIB 2604</strain>
    </source>
</reference>